<protein>
    <recommendedName>
        <fullName evidence="6">CS domain-containing protein</fullName>
    </recommendedName>
</protein>
<gene>
    <name evidence="3" type="ORF">GN244_ATG12632</name>
    <name evidence="4" type="ORF">GN958_ATG23671</name>
</gene>
<keyword evidence="2" id="KW-0812">Transmembrane</keyword>
<dbReference type="EMBL" id="WSZM01000321">
    <property type="protein sequence ID" value="KAF4035365.1"/>
    <property type="molecule type" value="Genomic_DNA"/>
</dbReference>
<dbReference type="Proteomes" id="UP000704712">
    <property type="component" value="Unassembled WGS sequence"/>
</dbReference>
<keyword evidence="5" id="KW-1185">Reference proteome</keyword>
<reference evidence="3" key="1">
    <citation type="submission" date="2020-04" db="EMBL/GenBank/DDBJ databases">
        <title>Hybrid Assembly of Korean Phytophthora infestans isolates.</title>
        <authorList>
            <person name="Prokchorchik M."/>
            <person name="Lee Y."/>
            <person name="Seo J."/>
            <person name="Cho J.-H."/>
            <person name="Park Y.-E."/>
            <person name="Jang D.-C."/>
            <person name="Im J.-S."/>
            <person name="Choi J.-G."/>
            <person name="Park H.-J."/>
            <person name="Lee G.-B."/>
            <person name="Lee Y.-G."/>
            <person name="Hong S.-Y."/>
            <person name="Cho K."/>
            <person name="Sohn K.H."/>
        </authorList>
    </citation>
    <scope>NUCLEOTIDE SEQUENCE</scope>
    <source>
        <strain evidence="3">KR_1_A1</strain>
        <strain evidence="4">KR_2_A2</strain>
    </source>
</reference>
<proteinExistence type="predicted"/>
<evidence type="ECO:0000313" key="5">
    <source>
        <dbReference type="Proteomes" id="UP000602510"/>
    </source>
</evidence>
<dbReference type="Proteomes" id="UP000602510">
    <property type="component" value="Unassembled WGS sequence"/>
</dbReference>
<dbReference type="AlphaFoldDB" id="A0A833SZI3"/>
<feature type="compositionally biased region" description="Acidic residues" evidence="1">
    <location>
        <begin position="69"/>
        <end position="87"/>
    </location>
</feature>
<dbReference type="PANTHER" id="PTHR13164">
    <property type="entry name" value="CALICYLIN BINDING PROTEIN"/>
    <property type="match status" value="1"/>
</dbReference>
<dbReference type="GO" id="GO:0005634">
    <property type="term" value="C:nucleus"/>
    <property type="evidence" value="ECO:0007669"/>
    <property type="project" value="TreeGrafter"/>
</dbReference>
<comment type="caution">
    <text evidence="3">The sequence shown here is derived from an EMBL/GenBank/DDBJ whole genome shotgun (WGS) entry which is preliminary data.</text>
</comment>
<evidence type="ECO:0000256" key="1">
    <source>
        <dbReference type="SAM" id="MobiDB-lite"/>
    </source>
</evidence>
<organism evidence="3 5">
    <name type="scientific">Phytophthora infestans</name>
    <name type="common">Potato late blight agent</name>
    <name type="synonym">Botrytis infestans</name>
    <dbReference type="NCBI Taxonomy" id="4787"/>
    <lineage>
        <taxon>Eukaryota</taxon>
        <taxon>Sar</taxon>
        <taxon>Stramenopiles</taxon>
        <taxon>Oomycota</taxon>
        <taxon>Peronosporomycetes</taxon>
        <taxon>Peronosporales</taxon>
        <taxon>Peronosporaceae</taxon>
        <taxon>Phytophthora</taxon>
    </lineage>
</organism>
<dbReference type="InterPro" id="IPR008978">
    <property type="entry name" value="HSP20-like_chaperone"/>
</dbReference>
<keyword evidence="2" id="KW-1133">Transmembrane helix</keyword>
<accession>A0A833SZI3</accession>
<feature type="region of interest" description="Disordered" evidence="1">
    <location>
        <begin position="67"/>
        <end position="87"/>
    </location>
</feature>
<dbReference type="SUPFAM" id="SSF49764">
    <property type="entry name" value="HSP20-like chaperones"/>
    <property type="match status" value="1"/>
</dbReference>
<evidence type="ECO:0000313" key="4">
    <source>
        <dbReference type="EMBL" id="KAF4127142.1"/>
    </source>
</evidence>
<name>A0A833SZI3_PHYIN</name>
<dbReference type="PANTHER" id="PTHR13164:SF6">
    <property type="entry name" value="CS DOMAIN-CONTAINING PROTEIN"/>
    <property type="match status" value="1"/>
</dbReference>
<evidence type="ECO:0008006" key="6">
    <source>
        <dbReference type="Google" id="ProtNLM"/>
    </source>
</evidence>
<sequence length="233" mass="26237">MGEGFFVPYLYMPSAGASYMKLVTPWGNIHMNKAFLEQVGVSIAVVVLTVMLWRCAARLNATLKKTDAVEGEGDSERDDVEGEEEVDELNYAPDETKIKQGEHSYYYTYQHGEGNDGSGLKTMVSSYGWSDHKKTVSIYLADNVVKDMKEDQLVLKWTNTSLSMDLLKATDGDLAKSLKISSLFQEIRDATWKANKDTLTITLTKAQDLPWTSLNEAAKKMEDHIEYDDAFYD</sequence>
<dbReference type="Gene3D" id="2.60.40.790">
    <property type="match status" value="1"/>
</dbReference>
<dbReference type="EMBL" id="JAACNO010003324">
    <property type="protein sequence ID" value="KAF4127142.1"/>
    <property type="molecule type" value="Genomic_DNA"/>
</dbReference>
<feature type="transmembrane region" description="Helical" evidence="2">
    <location>
        <begin position="35"/>
        <end position="56"/>
    </location>
</feature>
<keyword evidence="2" id="KW-0472">Membrane</keyword>
<dbReference type="InterPro" id="IPR052289">
    <property type="entry name" value="Calcyclin-binding_UBL-bridge"/>
</dbReference>
<evidence type="ECO:0000313" key="3">
    <source>
        <dbReference type="EMBL" id="KAF4035365.1"/>
    </source>
</evidence>
<evidence type="ECO:0000256" key="2">
    <source>
        <dbReference type="SAM" id="Phobius"/>
    </source>
</evidence>